<keyword evidence="1" id="KW-0732">Signal</keyword>
<sequence length="135" mass="15575">MRCAKTFGFILLFSVLLGCASDGGNARKLDQTLYTYQSTLRWSDFAGALSFVDPEQREALALSDLEARRWAQYQVAGYYVQGSEITDDEVKQVVELRLINKHTQVERSVIDRQIWRWDSKAKAWWLTTPLPELAR</sequence>
<proteinExistence type="predicted"/>
<dbReference type="RefSeq" id="WP_192030267.1">
    <property type="nucleotide sequence ID" value="NZ_JACYTR010000033.1"/>
</dbReference>
<reference evidence="2 3" key="1">
    <citation type="submission" date="2020-09" db="EMBL/GenBank/DDBJ databases">
        <title>Pseudoxanthomonas sp. CAU 1598 isolated from sand of Yaerae Beach.</title>
        <authorList>
            <person name="Kim W."/>
        </authorList>
    </citation>
    <scope>NUCLEOTIDE SEQUENCE [LARGE SCALE GENOMIC DNA]</scope>
    <source>
        <strain evidence="2 3">CAU 1598</strain>
    </source>
</reference>
<comment type="caution">
    <text evidence="2">The sequence shown here is derived from an EMBL/GenBank/DDBJ whole genome shotgun (WGS) entry which is preliminary data.</text>
</comment>
<dbReference type="AlphaFoldDB" id="A0AAW3ZP27"/>
<evidence type="ECO:0000256" key="1">
    <source>
        <dbReference type="SAM" id="SignalP"/>
    </source>
</evidence>
<keyword evidence="3" id="KW-1185">Reference proteome</keyword>
<feature type="chain" id="PRO_5043834342" description="Lipoprotein" evidence="1">
    <location>
        <begin position="21"/>
        <end position="135"/>
    </location>
</feature>
<dbReference type="EMBL" id="JACYTR010000033">
    <property type="protein sequence ID" value="MBD8526847.1"/>
    <property type="molecule type" value="Genomic_DNA"/>
</dbReference>
<protein>
    <recommendedName>
        <fullName evidence="4">Lipoprotein</fullName>
    </recommendedName>
</protein>
<organism evidence="2 3">
    <name type="scientific">Pseudomarimonas arenosa</name>
    <dbReference type="NCBI Taxonomy" id="2774145"/>
    <lineage>
        <taxon>Bacteria</taxon>
        <taxon>Pseudomonadati</taxon>
        <taxon>Pseudomonadota</taxon>
        <taxon>Gammaproteobacteria</taxon>
        <taxon>Lysobacterales</taxon>
        <taxon>Lysobacteraceae</taxon>
        <taxon>Pseudomarimonas</taxon>
    </lineage>
</organism>
<gene>
    <name evidence="2" type="ORF">IFO71_13985</name>
</gene>
<evidence type="ECO:0008006" key="4">
    <source>
        <dbReference type="Google" id="ProtNLM"/>
    </source>
</evidence>
<evidence type="ECO:0000313" key="3">
    <source>
        <dbReference type="Proteomes" id="UP000613768"/>
    </source>
</evidence>
<dbReference type="PROSITE" id="PS51257">
    <property type="entry name" value="PROKAR_LIPOPROTEIN"/>
    <property type="match status" value="1"/>
</dbReference>
<feature type="signal peptide" evidence="1">
    <location>
        <begin position="1"/>
        <end position="20"/>
    </location>
</feature>
<dbReference type="Proteomes" id="UP000613768">
    <property type="component" value="Unassembled WGS sequence"/>
</dbReference>
<name>A0AAW3ZP27_9GAMM</name>
<evidence type="ECO:0000313" key="2">
    <source>
        <dbReference type="EMBL" id="MBD8526847.1"/>
    </source>
</evidence>
<accession>A0AAW3ZP27</accession>